<dbReference type="PROSITE" id="PS00041">
    <property type="entry name" value="HTH_ARAC_FAMILY_1"/>
    <property type="match status" value="1"/>
</dbReference>
<dbReference type="CDD" id="cd00075">
    <property type="entry name" value="HATPase"/>
    <property type="match status" value="1"/>
</dbReference>
<dbReference type="PANTHER" id="PTHR43547:SF2">
    <property type="entry name" value="HYBRID SIGNAL TRANSDUCTION HISTIDINE KINASE C"/>
    <property type="match status" value="1"/>
</dbReference>
<feature type="domain" description="Histidine kinase" evidence="9">
    <location>
        <begin position="857"/>
        <end position="1083"/>
    </location>
</feature>
<accession>A0A4R5MK57</accession>
<dbReference type="InterPro" id="IPR018060">
    <property type="entry name" value="HTH_AraC"/>
</dbReference>
<dbReference type="Gene3D" id="1.10.287.130">
    <property type="match status" value="1"/>
</dbReference>
<dbReference type="SUPFAM" id="SSF52172">
    <property type="entry name" value="CheY-like"/>
    <property type="match status" value="1"/>
</dbReference>
<dbReference type="InterPro" id="IPR005467">
    <property type="entry name" value="His_kinase_dom"/>
</dbReference>
<evidence type="ECO:0000256" key="3">
    <source>
        <dbReference type="ARBA" id="ARBA00022553"/>
    </source>
</evidence>
<dbReference type="Proteomes" id="UP000295668">
    <property type="component" value="Unassembled WGS sequence"/>
</dbReference>
<dbReference type="Pfam" id="PF00072">
    <property type="entry name" value="Response_reg"/>
    <property type="match status" value="1"/>
</dbReference>
<dbReference type="InterPro" id="IPR001789">
    <property type="entry name" value="Sig_transdc_resp-reg_receiver"/>
</dbReference>
<evidence type="ECO:0000256" key="1">
    <source>
        <dbReference type="ARBA" id="ARBA00000085"/>
    </source>
</evidence>
<dbReference type="EMBL" id="SJCY01000006">
    <property type="protein sequence ID" value="TDG36011.1"/>
    <property type="molecule type" value="Genomic_DNA"/>
</dbReference>
<dbReference type="Pfam" id="PF02518">
    <property type="entry name" value="HATPase_c"/>
    <property type="match status" value="1"/>
</dbReference>
<dbReference type="GO" id="GO:0043565">
    <property type="term" value="F:sequence-specific DNA binding"/>
    <property type="evidence" value="ECO:0007669"/>
    <property type="project" value="InterPro"/>
</dbReference>
<dbReference type="Gene3D" id="2.60.40.10">
    <property type="entry name" value="Immunoglobulins"/>
    <property type="match status" value="1"/>
</dbReference>
<sequence length="1385" mass="156659">MKLFRYQFFYFFIGLLLLNFNVFAQQNKLAFKHYSTNDGLSQNTVFSIIQDRQGFLWVGTEDGLNKFDGYDFTIYKHENNNEYSLNSSKINVLLEDKFGTIWVGTANGLNFYDKSKNRFVRVPVVGGKSGELDYFVTSLLEDFKGNFWIGTLGGFKLYDRTSKRLTNFYSNNIQNPADLNKVRTIFEDTAHHLWISIGNDLRLFDPVKKTYLSLPPAIEANLQLRNGSVKVIKQDKSGNYYFGTDGEGLFRYNVNNQQFINYRYDPLQKNSIAGNVIRDLFFKSDQELWIGTRDGLSVLQTNTQTVTNYQYNKYDDNSLSHNSIRHIMSDNAGNFWLGTFSGGLNMYSPQNVNFTTISEQLADNPGLNFPVVGAVIATNDGKIWVGTEGGGLNFIDRKAGIYKKINIAGGKHNIIKSLFKDGENTIWIGTYDGLVALNIATGATKEINLVRISKTANRQIFAITRNEKGLWVGTDGQGLVLLDKNGGSTNYVKQKGKLSGNTIFSLLSTANNELWIGTENGLNFLSNAGDFRHFEYDGNNPFSINNNAVNAIFRDSKNRLWLGTKGGGLNILDQKTNKFYSISAKNGLSNDFIHAITEDKAGNIWVSTNRGLSEVALQNFAFPLSPKMYSVKNYAISDGLQGNQFSANAVAVTKNGEIIFGGINGLTTFFPSKIIKNTYKPKVVLTELLIKNKIVNQLTEDSPLTETIGETKKITLSSDQAFFSLKFASLNFINPSKNSYAYKLEGFEDDDWHYVDNQRIATYTNLNAGKYVFKVKSANNDGVWNETPTTLEIVVLPPWFESWWAYLAYAIVIVGLLYLYYSYSLKTASLKNELVLESRIRENDLDLYQRKLNFFTNISHEIKTPLTLILSPLEKLLDSNTGNNRMQNQLMLMKRNGEHLVRLINQLLDFRKFESGKMLLQASEGNIVRFVREVAFAFDSYATHLKIKLTAKSTQKSVRLWFDRDKFEKITYNLLSNALKFTKPGGAITIYIEEDKLDSNVGFVSIIVEDNGLGIPKENIDKIFDQFSHYDKDGYNRYGSGIGLTFTKALVELHHGSITAESTEENGSGAGLTRFTIKVPLGKNHLREDEIIADYKDSENIEAYQLADDAPISSALLDATREEVISARNGEVPILLIVEDNHEVMRFLTSHFEDRFSVLTAVNGKEGIEKAILSLPDIIISDVMMPEVSGTILCSTLKRDNRTSHIPIILLTARTPLVYKIEGLETGADDYITKPFSIKVVEARVWNLLASRQQLRERYKREVTLQPTNMAITLPDELFLDKVMAYIENNMAEPTLSVEELGKEVFMSRVTLYRKIKALTNQTTIEFIRSVRLKKAHQYLETGNYSVSEVGYMVGFSDTDYFRKCFKEQYNKTPKEISKKNKSGE</sequence>
<dbReference type="PROSITE" id="PS50109">
    <property type="entry name" value="HIS_KIN"/>
    <property type="match status" value="1"/>
</dbReference>
<evidence type="ECO:0000313" key="12">
    <source>
        <dbReference type="Proteomes" id="UP000295668"/>
    </source>
</evidence>
<dbReference type="EC" id="2.7.13.3" evidence="2"/>
<dbReference type="Gene3D" id="2.130.10.10">
    <property type="entry name" value="YVTN repeat-like/Quinoprotein amine dehydrogenase"/>
    <property type="match status" value="2"/>
</dbReference>
<dbReference type="Gene3D" id="1.10.10.60">
    <property type="entry name" value="Homeodomain-like"/>
    <property type="match status" value="2"/>
</dbReference>
<evidence type="ECO:0000256" key="6">
    <source>
        <dbReference type="ARBA" id="ARBA00023163"/>
    </source>
</evidence>
<dbReference type="InterPro" id="IPR015943">
    <property type="entry name" value="WD40/YVTN_repeat-like_dom_sf"/>
</dbReference>
<comment type="catalytic activity">
    <reaction evidence="1">
        <text>ATP + protein L-histidine = ADP + protein N-phospho-L-histidine.</text>
        <dbReference type="EC" id="2.7.13.3"/>
    </reaction>
</comment>
<dbReference type="SMART" id="SM00342">
    <property type="entry name" value="HTH_ARAC"/>
    <property type="match status" value="1"/>
</dbReference>
<keyword evidence="12" id="KW-1185">Reference proteome</keyword>
<dbReference type="InterPro" id="IPR011110">
    <property type="entry name" value="Reg_prop"/>
</dbReference>
<dbReference type="Gene3D" id="3.40.50.2300">
    <property type="match status" value="1"/>
</dbReference>
<evidence type="ECO:0000256" key="5">
    <source>
        <dbReference type="ARBA" id="ARBA00023125"/>
    </source>
</evidence>
<dbReference type="Pfam" id="PF07495">
    <property type="entry name" value="Y_Y_Y"/>
    <property type="match status" value="1"/>
</dbReference>
<dbReference type="FunFam" id="2.60.40.10:FF:000791">
    <property type="entry name" value="Two-component system sensor histidine kinase/response regulator"/>
    <property type="match status" value="1"/>
</dbReference>
<proteinExistence type="predicted"/>
<dbReference type="SUPFAM" id="SSF46689">
    <property type="entry name" value="Homeodomain-like"/>
    <property type="match status" value="1"/>
</dbReference>
<keyword evidence="6" id="KW-0804">Transcription</keyword>
<name>A0A4R5MK57_9SPHI</name>
<dbReference type="SUPFAM" id="SSF55874">
    <property type="entry name" value="ATPase domain of HSP90 chaperone/DNA topoisomerase II/histidine kinase"/>
    <property type="match status" value="1"/>
</dbReference>
<keyword evidence="3 7" id="KW-0597">Phosphoprotein</keyword>
<organism evidence="11 12">
    <name type="scientific">Pedobacter changchengzhani</name>
    <dbReference type="NCBI Taxonomy" id="2529274"/>
    <lineage>
        <taxon>Bacteria</taxon>
        <taxon>Pseudomonadati</taxon>
        <taxon>Bacteroidota</taxon>
        <taxon>Sphingobacteriia</taxon>
        <taxon>Sphingobacteriales</taxon>
        <taxon>Sphingobacteriaceae</taxon>
        <taxon>Pedobacter</taxon>
    </lineage>
</organism>
<dbReference type="InterPro" id="IPR036097">
    <property type="entry name" value="HisK_dim/P_sf"/>
</dbReference>
<feature type="domain" description="Response regulatory" evidence="10">
    <location>
        <begin position="1134"/>
        <end position="1249"/>
    </location>
</feature>
<dbReference type="InterPro" id="IPR018062">
    <property type="entry name" value="HTH_AraC-typ_CS"/>
</dbReference>
<dbReference type="InterPro" id="IPR009057">
    <property type="entry name" value="Homeodomain-like_sf"/>
</dbReference>
<feature type="modified residue" description="4-aspartylphosphate" evidence="7">
    <location>
        <position position="1182"/>
    </location>
</feature>
<evidence type="ECO:0000259" key="10">
    <source>
        <dbReference type="PROSITE" id="PS50110"/>
    </source>
</evidence>
<dbReference type="InterPro" id="IPR011123">
    <property type="entry name" value="Y_Y_Y"/>
</dbReference>
<dbReference type="SMART" id="SM00448">
    <property type="entry name" value="REC"/>
    <property type="match status" value="1"/>
</dbReference>
<reference evidence="11 12" key="1">
    <citation type="submission" date="2019-02" db="EMBL/GenBank/DDBJ databases">
        <title>Pedobacter sp. nov., a novel speices isolated from soil of pinguins habitat in Antarcitica.</title>
        <authorList>
            <person name="He R.-H."/>
        </authorList>
    </citation>
    <scope>NUCLEOTIDE SEQUENCE [LARGE SCALE GENOMIC DNA]</scope>
    <source>
        <strain evidence="11 12">E01020</strain>
    </source>
</reference>
<dbReference type="SMART" id="SM00388">
    <property type="entry name" value="HisKA"/>
    <property type="match status" value="1"/>
</dbReference>
<dbReference type="GO" id="GO:0000155">
    <property type="term" value="F:phosphorelay sensor kinase activity"/>
    <property type="evidence" value="ECO:0007669"/>
    <property type="project" value="InterPro"/>
</dbReference>
<dbReference type="SMART" id="SM00387">
    <property type="entry name" value="HATPase_c"/>
    <property type="match status" value="1"/>
</dbReference>
<keyword evidence="5" id="KW-0238">DNA-binding</keyword>
<evidence type="ECO:0000259" key="9">
    <source>
        <dbReference type="PROSITE" id="PS50109"/>
    </source>
</evidence>
<comment type="caution">
    <text evidence="11">The sequence shown here is derived from an EMBL/GenBank/DDBJ whole genome shotgun (WGS) entry which is preliminary data.</text>
</comment>
<dbReference type="InterPro" id="IPR011006">
    <property type="entry name" value="CheY-like_superfamily"/>
</dbReference>
<dbReference type="GO" id="GO:0003700">
    <property type="term" value="F:DNA-binding transcription factor activity"/>
    <property type="evidence" value="ECO:0007669"/>
    <property type="project" value="InterPro"/>
</dbReference>
<protein>
    <recommendedName>
        <fullName evidence="2">histidine kinase</fullName>
        <ecNumber evidence="2">2.7.13.3</ecNumber>
    </recommendedName>
</protein>
<evidence type="ECO:0000256" key="2">
    <source>
        <dbReference type="ARBA" id="ARBA00012438"/>
    </source>
</evidence>
<dbReference type="PRINTS" id="PR00344">
    <property type="entry name" value="BCTRLSENSOR"/>
</dbReference>
<feature type="domain" description="HTH araC/xylS-type" evidence="8">
    <location>
        <begin position="1281"/>
        <end position="1380"/>
    </location>
</feature>
<dbReference type="SUPFAM" id="SSF47384">
    <property type="entry name" value="Homodimeric domain of signal transducing histidine kinase"/>
    <property type="match status" value="1"/>
</dbReference>
<evidence type="ECO:0000256" key="7">
    <source>
        <dbReference type="PROSITE-ProRule" id="PRU00169"/>
    </source>
</evidence>
<dbReference type="SUPFAM" id="SSF63829">
    <property type="entry name" value="Calcium-dependent phosphotriesterase"/>
    <property type="match status" value="2"/>
</dbReference>
<keyword evidence="4" id="KW-0805">Transcription regulation</keyword>
<gene>
    <name evidence="11" type="ORF">EZJ43_10005</name>
</gene>
<evidence type="ECO:0000256" key="4">
    <source>
        <dbReference type="ARBA" id="ARBA00023015"/>
    </source>
</evidence>
<evidence type="ECO:0000259" key="8">
    <source>
        <dbReference type="PROSITE" id="PS01124"/>
    </source>
</evidence>
<dbReference type="Pfam" id="PF00512">
    <property type="entry name" value="HisKA"/>
    <property type="match status" value="1"/>
</dbReference>
<dbReference type="CDD" id="cd17574">
    <property type="entry name" value="REC_OmpR"/>
    <property type="match status" value="1"/>
</dbReference>
<dbReference type="RefSeq" id="WP_133262574.1">
    <property type="nucleotide sequence ID" value="NZ_SJCY01000006.1"/>
</dbReference>
<dbReference type="FunFam" id="1.10.287.130:FF:000045">
    <property type="entry name" value="Two-component system sensor histidine kinase/response regulator"/>
    <property type="match status" value="1"/>
</dbReference>
<dbReference type="InterPro" id="IPR013783">
    <property type="entry name" value="Ig-like_fold"/>
</dbReference>
<dbReference type="InterPro" id="IPR003594">
    <property type="entry name" value="HATPase_dom"/>
</dbReference>
<dbReference type="CDD" id="cd00082">
    <property type="entry name" value="HisKA"/>
    <property type="match status" value="1"/>
</dbReference>
<evidence type="ECO:0000313" key="11">
    <source>
        <dbReference type="EMBL" id="TDG36011.1"/>
    </source>
</evidence>
<dbReference type="InterPro" id="IPR036890">
    <property type="entry name" value="HATPase_C_sf"/>
</dbReference>
<dbReference type="PROSITE" id="PS01124">
    <property type="entry name" value="HTH_ARAC_FAMILY_2"/>
    <property type="match status" value="1"/>
</dbReference>
<dbReference type="Gene3D" id="3.30.565.10">
    <property type="entry name" value="Histidine kinase-like ATPase, C-terminal domain"/>
    <property type="match status" value="1"/>
</dbReference>
<dbReference type="OrthoDB" id="9809670at2"/>
<dbReference type="PROSITE" id="PS50110">
    <property type="entry name" value="RESPONSE_REGULATORY"/>
    <property type="match status" value="1"/>
</dbReference>
<dbReference type="SUPFAM" id="SSF50998">
    <property type="entry name" value="Quinoprotein alcohol dehydrogenase-like"/>
    <property type="match status" value="1"/>
</dbReference>
<dbReference type="PANTHER" id="PTHR43547">
    <property type="entry name" value="TWO-COMPONENT HISTIDINE KINASE"/>
    <property type="match status" value="1"/>
</dbReference>
<dbReference type="InterPro" id="IPR011047">
    <property type="entry name" value="Quinoprotein_ADH-like_sf"/>
</dbReference>
<dbReference type="Pfam" id="PF12833">
    <property type="entry name" value="HTH_18"/>
    <property type="match status" value="1"/>
</dbReference>
<dbReference type="InterPro" id="IPR003661">
    <property type="entry name" value="HisK_dim/P_dom"/>
</dbReference>
<dbReference type="Pfam" id="PF07494">
    <property type="entry name" value="Reg_prop"/>
    <property type="match status" value="6"/>
</dbReference>
<dbReference type="InterPro" id="IPR004358">
    <property type="entry name" value="Sig_transdc_His_kin-like_C"/>
</dbReference>